<evidence type="ECO:0000256" key="2">
    <source>
        <dbReference type="ARBA" id="ARBA00005992"/>
    </source>
</evidence>
<gene>
    <name evidence="12" type="ORF">FNU76_23600</name>
</gene>
<dbReference type="AlphaFoldDB" id="A0A516SLQ4"/>
<dbReference type="GO" id="GO:0018104">
    <property type="term" value="P:peptidoglycan-protein cross-linking"/>
    <property type="evidence" value="ECO:0007669"/>
    <property type="project" value="TreeGrafter"/>
</dbReference>
<evidence type="ECO:0000256" key="8">
    <source>
        <dbReference type="ARBA" id="ARBA00023316"/>
    </source>
</evidence>
<dbReference type="InterPro" id="IPR016181">
    <property type="entry name" value="Acyl_CoA_acyltransferase"/>
</dbReference>
<keyword evidence="13" id="KW-1185">Reference proteome</keyword>
<accession>A0A516SLQ4</accession>
<dbReference type="UniPathway" id="UPA00219"/>
<keyword evidence="8 9" id="KW-0961">Cell wall biogenesis/degradation</keyword>
<dbReference type="CDD" id="cd16913">
    <property type="entry name" value="YkuD_like"/>
    <property type="match status" value="1"/>
</dbReference>
<sequence>MPLSIQIDLASQSLSLYDGASQLLRRYPISSAKLGAGEESGSFRTPRGRHIIRAKIGAGQPLNAVFVARRPTGEIWTPALHAQLPERDWILTRILWLSGTQAKFNRFGRVDSQRRFIYLHGSHGEAVFGQPGSHGCVRMQPDDLLELFDLVETGCEVFILEDAAAPVSAEELVIRALPDHLARAAYQVREAVFQGELGVPPQFERDSRDADAIHLVAWDRWGRAVACARLLPDGSLGRVAVVPDWRGRGAGSRLVAAALAEARRLGWTDVRLAAEANAVGFWRKSGFVTEGETFVEAGIVHQRMVSRLVSPD</sequence>
<proteinExistence type="inferred from homology"/>
<feature type="domain" description="N-acetyltransferase" evidence="10">
    <location>
        <begin position="172"/>
        <end position="309"/>
    </location>
</feature>
<dbReference type="PANTHER" id="PTHR30582">
    <property type="entry name" value="L,D-TRANSPEPTIDASE"/>
    <property type="match status" value="1"/>
</dbReference>
<feature type="active site" description="Proton donor/acceptor" evidence="9">
    <location>
        <position position="120"/>
    </location>
</feature>
<dbReference type="PROSITE" id="PS52029">
    <property type="entry name" value="LD_TPASE"/>
    <property type="match status" value="1"/>
</dbReference>
<reference evidence="13" key="1">
    <citation type="submission" date="2019-07" db="EMBL/GenBank/DDBJ databases">
        <title>Chitinimonas sp. nov., isolated from Ny-Alesund, arctica soil.</title>
        <authorList>
            <person name="Xu Q."/>
            <person name="Peng F."/>
        </authorList>
    </citation>
    <scope>NUCLEOTIDE SEQUENCE [LARGE SCALE GENOMIC DNA]</scope>
    <source>
        <strain evidence="13">R3-44</strain>
    </source>
</reference>
<dbReference type="EMBL" id="CP041730">
    <property type="protein sequence ID" value="QDQ29094.1"/>
    <property type="molecule type" value="Genomic_DNA"/>
</dbReference>
<dbReference type="InterPro" id="IPR038063">
    <property type="entry name" value="Transpep_catalytic_dom"/>
</dbReference>
<evidence type="ECO:0000256" key="6">
    <source>
        <dbReference type="ARBA" id="ARBA00022960"/>
    </source>
</evidence>
<evidence type="ECO:0000313" key="13">
    <source>
        <dbReference type="Proteomes" id="UP000317550"/>
    </source>
</evidence>
<dbReference type="InterPro" id="IPR050979">
    <property type="entry name" value="LD-transpeptidase"/>
</dbReference>
<dbReference type="InterPro" id="IPR000182">
    <property type="entry name" value="GNAT_dom"/>
</dbReference>
<dbReference type="PROSITE" id="PS51186">
    <property type="entry name" value="GNAT"/>
    <property type="match status" value="1"/>
</dbReference>
<keyword evidence="7 9" id="KW-0573">Peptidoglycan synthesis</keyword>
<keyword evidence="5" id="KW-0378">Hydrolase</keyword>
<evidence type="ECO:0000256" key="9">
    <source>
        <dbReference type="PROSITE-ProRule" id="PRU01373"/>
    </source>
</evidence>
<comment type="similarity">
    <text evidence="2">Belongs to the YkuD family.</text>
</comment>
<dbReference type="InterPro" id="IPR005490">
    <property type="entry name" value="LD_TPept_cat_dom"/>
</dbReference>
<feature type="domain" description="L,D-TPase catalytic" evidence="11">
    <location>
        <begin position="3"/>
        <end position="160"/>
    </location>
</feature>
<dbReference type="SUPFAM" id="SSF141523">
    <property type="entry name" value="L,D-transpeptidase catalytic domain-like"/>
    <property type="match status" value="1"/>
</dbReference>
<feature type="active site" description="Nucleophile" evidence="9">
    <location>
        <position position="136"/>
    </location>
</feature>
<evidence type="ECO:0000256" key="1">
    <source>
        <dbReference type="ARBA" id="ARBA00004752"/>
    </source>
</evidence>
<evidence type="ECO:0000256" key="4">
    <source>
        <dbReference type="ARBA" id="ARBA00022679"/>
    </source>
</evidence>
<dbReference type="PANTHER" id="PTHR30582:SF24">
    <property type="entry name" value="L,D-TRANSPEPTIDASE ERFK_SRFK-RELATED"/>
    <property type="match status" value="1"/>
</dbReference>
<dbReference type="GO" id="GO:0016747">
    <property type="term" value="F:acyltransferase activity, transferring groups other than amino-acyl groups"/>
    <property type="evidence" value="ECO:0007669"/>
    <property type="project" value="InterPro"/>
</dbReference>
<evidence type="ECO:0000259" key="10">
    <source>
        <dbReference type="PROSITE" id="PS51186"/>
    </source>
</evidence>
<dbReference type="Proteomes" id="UP000317550">
    <property type="component" value="Chromosome"/>
</dbReference>
<dbReference type="Gene3D" id="3.40.630.30">
    <property type="match status" value="1"/>
</dbReference>
<dbReference type="OrthoDB" id="3176960at2"/>
<evidence type="ECO:0000259" key="11">
    <source>
        <dbReference type="PROSITE" id="PS52029"/>
    </source>
</evidence>
<organism evidence="12 13">
    <name type="scientific">Chitinimonas arctica</name>
    <dbReference type="NCBI Taxonomy" id="2594795"/>
    <lineage>
        <taxon>Bacteria</taxon>
        <taxon>Pseudomonadati</taxon>
        <taxon>Pseudomonadota</taxon>
        <taxon>Betaproteobacteria</taxon>
        <taxon>Neisseriales</taxon>
        <taxon>Chitinibacteraceae</taxon>
        <taxon>Chitinimonas</taxon>
    </lineage>
</organism>
<dbReference type="GO" id="GO:0071972">
    <property type="term" value="F:peptidoglycan L,D-transpeptidase activity"/>
    <property type="evidence" value="ECO:0007669"/>
    <property type="project" value="TreeGrafter"/>
</dbReference>
<dbReference type="GO" id="GO:0008360">
    <property type="term" value="P:regulation of cell shape"/>
    <property type="evidence" value="ECO:0007669"/>
    <property type="project" value="UniProtKB-UniRule"/>
</dbReference>
<dbReference type="Pfam" id="PF13673">
    <property type="entry name" value="Acetyltransf_10"/>
    <property type="match status" value="1"/>
</dbReference>
<dbReference type="GO" id="GO:0071555">
    <property type="term" value="P:cell wall organization"/>
    <property type="evidence" value="ECO:0007669"/>
    <property type="project" value="UniProtKB-UniRule"/>
</dbReference>
<name>A0A516SLQ4_9NEIS</name>
<comment type="pathway">
    <text evidence="1 9">Cell wall biogenesis; peptidoglycan biosynthesis.</text>
</comment>
<evidence type="ECO:0000256" key="7">
    <source>
        <dbReference type="ARBA" id="ARBA00022984"/>
    </source>
</evidence>
<dbReference type="Pfam" id="PF03734">
    <property type="entry name" value="YkuD"/>
    <property type="match status" value="1"/>
</dbReference>
<dbReference type="KEGG" id="cari:FNU76_23600"/>
<dbReference type="RefSeq" id="WP_144280474.1">
    <property type="nucleotide sequence ID" value="NZ_CP041730.1"/>
</dbReference>
<dbReference type="GO" id="GO:0005576">
    <property type="term" value="C:extracellular region"/>
    <property type="evidence" value="ECO:0007669"/>
    <property type="project" value="TreeGrafter"/>
</dbReference>
<protein>
    <submittedName>
        <fullName evidence="12">GNAT family N-acetyltransferase</fullName>
    </submittedName>
</protein>
<evidence type="ECO:0000256" key="5">
    <source>
        <dbReference type="ARBA" id="ARBA00022801"/>
    </source>
</evidence>
<dbReference type="GO" id="GO:0016757">
    <property type="term" value="F:glycosyltransferase activity"/>
    <property type="evidence" value="ECO:0007669"/>
    <property type="project" value="UniProtKB-KW"/>
</dbReference>
<keyword evidence="6 9" id="KW-0133">Cell shape</keyword>
<dbReference type="SUPFAM" id="SSF55729">
    <property type="entry name" value="Acyl-CoA N-acyltransferases (Nat)"/>
    <property type="match status" value="1"/>
</dbReference>
<dbReference type="Gene3D" id="2.40.440.10">
    <property type="entry name" value="L,D-transpeptidase catalytic domain-like"/>
    <property type="match status" value="1"/>
</dbReference>
<keyword evidence="3" id="KW-0328">Glycosyltransferase</keyword>
<evidence type="ECO:0000313" key="12">
    <source>
        <dbReference type="EMBL" id="QDQ29094.1"/>
    </source>
</evidence>
<keyword evidence="4 12" id="KW-0808">Transferase</keyword>
<evidence type="ECO:0000256" key="3">
    <source>
        <dbReference type="ARBA" id="ARBA00022676"/>
    </source>
</evidence>